<evidence type="ECO:0000256" key="2">
    <source>
        <dbReference type="ARBA" id="ARBA00022898"/>
    </source>
</evidence>
<reference evidence="5" key="1">
    <citation type="journal article" date="2019" name="Int. J. Syst. Evol. Microbiol.">
        <title>The Global Catalogue of Microorganisms (GCM) 10K type strain sequencing project: providing services to taxonomists for standard genome sequencing and annotation.</title>
        <authorList>
            <consortium name="The Broad Institute Genomics Platform"/>
            <consortium name="The Broad Institute Genome Sequencing Center for Infectious Disease"/>
            <person name="Wu L."/>
            <person name="Ma J."/>
        </authorList>
    </citation>
    <scope>NUCLEOTIDE SEQUENCE [LARGE SCALE GENOMIC DNA]</scope>
    <source>
        <strain evidence="5">JCM 18304</strain>
    </source>
</reference>
<dbReference type="InterPro" id="IPR015422">
    <property type="entry name" value="PyrdxlP-dep_Trfase_small"/>
</dbReference>
<name>A0ABP9S964_9ACTN</name>
<dbReference type="InterPro" id="IPR000277">
    <property type="entry name" value="Cys/Met-Metab_PyrdxlP-dep_enz"/>
</dbReference>
<dbReference type="SUPFAM" id="SSF53383">
    <property type="entry name" value="PLP-dependent transferases"/>
    <property type="match status" value="1"/>
</dbReference>
<dbReference type="Gene3D" id="3.90.1150.10">
    <property type="entry name" value="Aspartate Aminotransferase, domain 1"/>
    <property type="match status" value="1"/>
</dbReference>
<sequence length="387" mass="40599">MHPDTRAVHITAPPVAGSTPLSVPLYQTSSFAFDDPHVLADSMTRPDGAYVYGRFGNPTVRALEQAVADLEGGAAALATSSGMGAINMLLHGLLRTGDHVVAQRSLYGGTYTVLRDLAERYGIETTYIDGHDAGELRSAIRPNTRLLYLETISNPTGHISDLPALSAVAREAGLLTIVDNTFASPVHCQPIAHGADIVVHSATKYLGGHTDVTGGVAVFAEEAHHRELWGHAVEFGAAADPFAAWLTIRGLHTLPLRMRAHEANAAVVAGRLAAHPAVSAVHWSGLADHPSHAIGAKFLSGFGATFSFDLAGGFEAGLALLGRVRLIRLAPSLGGTETLILHPASTSHRQLDGDELRAVGIGTGSIRISVGIEHPDDLVADLEQALA</sequence>
<dbReference type="EMBL" id="BAABJQ010000016">
    <property type="protein sequence ID" value="GAA5191959.1"/>
    <property type="molecule type" value="Genomic_DNA"/>
</dbReference>
<dbReference type="RefSeq" id="WP_345633480.1">
    <property type="nucleotide sequence ID" value="NZ_BAABJQ010000016.1"/>
</dbReference>
<dbReference type="InterPro" id="IPR015421">
    <property type="entry name" value="PyrdxlP-dep_Trfase_major"/>
</dbReference>
<evidence type="ECO:0000256" key="1">
    <source>
        <dbReference type="ARBA" id="ARBA00001933"/>
    </source>
</evidence>
<comment type="caution">
    <text evidence="4">The sequence shown here is derived from an EMBL/GenBank/DDBJ whole genome shotgun (WGS) entry which is preliminary data.</text>
</comment>
<protein>
    <submittedName>
        <fullName evidence="4">Methionine gamma-lyase</fullName>
    </submittedName>
</protein>
<dbReference type="PANTHER" id="PTHR11808:SF85">
    <property type="entry name" value="CYSTATHIONINE GAMMA-LYASE-RELATED"/>
    <property type="match status" value="1"/>
</dbReference>
<evidence type="ECO:0000256" key="3">
    <source>
        <dbReference type="RuleBase" id="RU362118"/>
    </source>
</evidence>
<evidence type="ECO:0000313" key="5">
    <source>
        <dbReference type="Proteomes" id="UP001501570"/>
    </source>
</evidence>
<dbReference type="Pfam" id="PF01053">
    <property type="entry name" value="Cys_Met_Meta_PP"/>
    <property type="match status" value="1"/>
</dbReference>
<keyword evidence="2 3" id="KW-0663">Pyridoxal phosphate</keyword>
<proteinExistence type="inferred from homology"/>
<organism evidence="4 5">
    <name type="scientific">Rugosimonospora acidiphila</name>
    <dbReference type="NCBI Taxonomy" id="556531"/>
    <lineage>
        <taxon>Bacteria</taxon>
        <taxon>Bacillati</taxon>
        <taxon>Actinomycetota</taxon>
        <taxon>Actinomycetes</taxon>
        <taxon>Micromonosporales</taxon>
        <taxon>Micromonosporaceae</taxon>
        <taxon>Rugosimonospora</taxon>
    </lineage>
</organism>
<keyword evidence="5" id="KW-1185">Reference proteome</keyword>
<dbReference type="InterPro" id="IPR015424">
    <property type="entry name" value="PyrdxlP-dep_Trfase"/>
</dbReference>
<dbReference type="Gene3D" id="3.40.640.10">
    <property type="entry name" value="Type I PLP-dependent aspartate aminotransferase-like (Major domain)"/>
    <property type="match status" value="1"/>
</dbReference>
<evidence type="ECO:0000313" key="4">
    <source>
        <dbReference type="EMBL" id="GAA5191959.1"/>
    </source>
</evidence>
<comment type="similarity">
    <text evidence="3">Belongs to the trans-sulfuration enzymes family.</text>
</comment>
<dbReference type="Proteomes" id="UP001501570">
    <property type="component" value="Unassembled WGS sequence"/>
</dbReference>
<comment type="cofactor">
    <cofactor evidence="1 3">
        <name>pyridoxal 5'-phosphate</name>
        <dbReference type="ChEBI" id="CHEBI:597326"/>
    </cofactor>
</comment>
<accession>A0ABP9S964</accession>
<dbReference type="CDD" id="cd00614">
    <property type="entry name" value="CGS_like"/>
    <property type="match status" value="1"/>
</dbReference>
<gene>
    <name evidence="4" type="primary">megL</name>
    <name evidence="4" type="ORF">GCM10023322_50500</name>
</gene>
<dbReference type="PANTHER" id="PTHR11808">
    <property type="entry name" value="TRANS-SULFURATION ENZYME FAMILY MEMBER"/>
    <property type="match status" value="1"/>
</dbReference>
<dbReference type="PIRSF" id="PIRSF001434">
    <property type="entry name" value="CGS"/>
    <property type="match status" value="1"/>
</dbReference>